<evidence type="ECO:0000313" key="2">
    <source>
        <dbReference type="Proteomes" id="UP001148838"/>
    </source>
</evidence>
<evidence type="ECO:0008006" key="3">
    <source>
        <dbReference type="Google" id="ProtNLM"/>
    </source>
</evidence>
<protein>
    <recommendedName>
        <fullName evidence="3">HAT C-terminal dimerisation domain-containing protein</fullName>
    </recommendedName>
</protein>
<evidence type="ECO:0000313" key="1">
    <source>
        <dbReference type="EMBL" id="KAJ4439880.1"/>
    </source>
</evidence>
<dbReference type="SUPFAM" id="SSF53098">
    <property type="entry name" value="Ribonuclease H-like"/>
    <property type="match status" value="1"/>
</dbReference>
<keyword evidence="2" id="KW-1185">Reference proteome</keyword>
<sequence length="248" mass="28296">MMVKLIPDLPRKSSVAAFRLATGHDFGQHLHRIGMYQSPNCPLCNSNQEMDSEHLKICASVADHDNIFEKYWSARGQMTLPENGLNGFFCNFNFFRLHFHCHFYNSPRDLTYFKYALMTSVDVERSFSMFRNVLSENRRSFTPKNLEMTIVICCNAKFCAEHARKAQLARQKSSRRHVPPPSAESFLLSLSHYSNIESGGSKRLQQGDASNLDGKEGDALEDAQDFVTKALNPFGELDKLKQNMEKLS</sequence>
<reference evidence="1 2" key="1">
    <citation type="journal article" date="2022" name="Allergy">
        <title>Genome assembly and annotation of Periplaneta americana reveal a comprehensive cockroach allergen profile.</title>
        <authorList>
            <person name="Wang L."/>
            <person name="Xiong Q."/>
            <person name="Saelim N."/>
            <person name="Wang L."/>
            <person name="Nong W."/>
            <person name="Wan A.T."/>
            <person name="Shi M."/>
            <person name="Liu X."/>
            <person name="Cao Q."/>
            <person name="Hui J.H.L."/>
            <person name="Sookrung N."/>
            <person name="Leung T.F."/>
            <person name="Tungtrongchitr A."/>
            <person name="Tsui S.K.W."/>
        </authorList>
    </citation>
    <scope>NUCLEOTIDE SEQUENCE [LARGE SCALE GENOMIC DNA]</scope>
    <source>
        <strain evidence="1">PWHHKU_190912</strain>
    </source>
</reference>
<dbReference type="EMBL" id="JAJSOF020000017">
    <property type="protein sequence ID" value="KAJ4439880.1"/>
    <property type="molecule type" value="Genomic_DNA"/>
</dbReference>
<dbReference type="InterPro" id="IPR012337">
    <property type="entry name" value="RNaseH-like_sf"/>
</dbReference>
<organism evidence="1 2">
    <name type="scientific">Periplaneta americana</name>
    <name type="common">American cockroach</name>
    <name type="synonym">Blatta americana</name>
    <dbReference type="NCBI Taxonomy" id="6978"/>
    <lineage>
        <taxon>Eukaryota</taxon>
        <taxon>Metazoa</taxon>
        <taxon>Ecdysozoa</taxon>
        <taxon>Arthropoda</taxon>
        <taxon>Hexapoda</taxon>
        <taxon>Insecta</taxon>
        <taxon>Pterygota</taxon>
        <taxon>Neoptera</taxon>
        <taxon>Polyneoptera</taxon>
        <taxon>Dictyoptera</taxon>
        <taxon>Blattodea</taxon>
        <taxon>Blattoidea</taxon>
        <taxon>Blattidae</taxon>
        <taxon>Blattinae</taxon>
        <taxon>Periplaneta</taxon>
    </lineage>
</organism>
<gene>
    <name evidence="1" type="ORF">ANN_08009</name>
</gene>
<name>A0ABQ8T1S9_PERAM</name>
<dbReference type="Proteomes" id="UP001148838">
    <property type="component" value="Unassembled WGS sequence"/>
</dbReference>
<proteinExistence type="predicted"/>
<comment type="caution">
    <text evidence="1">The sequence shown here is derived from an EMBL/GenBank/DDBJ whole genome shotgun (WGS) entry which is preliminary data.</text>
</comment>
<accession>A0ABQ8T1S9</accession>